<dbReference type="PANTHER" id="PTHR34613:SF1">
    <property type="entry name" value="SLL6017 PROTEIN"/>
    <property type="match status" value="1"/>
</dbReference>
<sequence length="276" mass="30619">MTELFRGTPELAPKVLNDLFGVPVPDNATARLECGDLTEWAPTEYRADVAVVLEAPDPALAVIVEVQRSRDADKRRSWPVYLTTLHARLKCPTVLLVVCPDRGTARWSTKPIRIGHPRWDLHPLVLGPDQIPAITDVQQATRDPEMAVLSAIAHGNGPGGEQVLEAVLHVLTSIDPAYRNRYYDLVFVALSEAARTYLEGLMSAGTYEYKSEFARGYFSEGKLEGEANALLRVLKARGIEVEDETAERIRNCTDAAQLETWIERAVTADSVHELFD</sequence>
<dbReference type="AlphaFoldDB" id="A0A931DP21"/>
<organism evidence="1 2">
    <name type="scientific">Actinomadura viridis</name>
    <dbReference type="NCBI Taxonomy" id="58110"/>
    <lineage>
        <taxon>Bacteria</taxon>
        <taxon>Bacillati</taxon>
        <taxon>Actinomycetota</taxon>
        <taxon>Actinomycetes</taxon>
        <taxon>Streptosporangiales</taxon>
        <taxon>Thermomonosporaceae</taxon>
        <taxon>Actinomadura</taxon>
    </lineage>
</organism>
<reference evidence="1" key="1">
    <citation type="submission" date="2020-11" db="EMBL/GenBank/DDBJ databases">
        <title>Sequencing the genomes of 1000 actinobacteria strains.</title>
        <authorList>
            <person name="Klenk H.-P."/>
        </authorList>
    </citation>
    <scope>NUCLEOTIDE SEQUENCE</scope>
    <source>
        <strain evidence="1">DSM 43175</strain>
    </source>
</reference>
<dbReference type="PANTHER" id="PTHR34613">
    <property type="entry name" value="SLL0800 PROTEIN"/>
    <property type="match status" value="1"/>
</dbReference>
<protein>
    <submittedName>
        <fullName evidence="1">Uncharacterized protein</fullName>
    </submittedName>
</protein>
<dbReference type="RefSeq" id="WP_197013511.1">
    <property type="nucleotide sequence ID" value="NZ_BAABES010000001.1"/>
</dbReference>
<comment type="caution">
    <text evidence="1">The sequence shown here is derived from an EMBL/GenBank/DDBJ whole genome shotgun (WGS) entry which is preliminary data.</text>
</comment>
<keyword evidence="2" id="KW-1185">Reference proteome</keyword>
<evidence type="ECO:0000313" key="1">
    <source>
        <dbReference type="EMBL" id="MBG6091156.1"/>
    </source>
</evidence>
<proteinExistence type="predicted"/>
<dbReference type="Proteomes" id="UP000614047">
    <property type="component" value="Unassembled WGS sequence"/>
</dbReference>
<dbReference type="EMBL" id="JADOUA010000001">
    <property type="protein sequence ID" value="MBG6091156.1"/>
    <property type="molecule type" value="Genomic_DNA"/>
</dbReference>
<accession>A0A931DP21</accession>
<evidence type="ECO:0000313" key="2">
    <source>
        <dbReference type="Proteomes" id="UP000614047"/>
    </source>
</evidence>
<gene>
    <name evidence="1" type="ORF">IW256_005269</name>
</gene>
<name>A0A931DP21_9ACTN</name>